<name>A0A1D8KS55_9CAUD</name>
<keyword evidence="2" id="KW-1185">Reference proteome</keyword>
<accession>A0A1D8KS55</accession>
<dbReference type="RefSeq" id="YP_009325008.1">
    <property type="nucleotide sequence ID" value="NC_031944.1"/>
</dbReference>
<reference evidence="1 2" key="1">
    <citation type="journal article" date="2016" name="Virology">
        <title>The genomic content and context of auxiliary metabolic genes in marine cyanomyoviruses.</title>
        <authorList>
            <person name="Crummett L.T."/>
            <person name="Puxty R.J."/>
            <person name="Weihe C."/>
            <person name="Marston M.F."/>
            <person name="Martiny J.B."/>
        </authorList>
    </citation>
    <scope>NUCLEOTIDE SEQUENCE [LARGE SCALE GENOMIC DNA]</scope>
    <source>
        <strain evidence="1">0810PA09</strain>
    </source>
</reference>
<sequence length="63" mass="7524">MISPQFINHAFIYFNERRIVIQDDEGYDETVKFHFDEEGAEGFAHICNFLQDRLPSDSRTYCF</sequence>
<dbReference type="KEGG" id="vg:30309972"/>
<protein>
    <submittedName>
        <fullName evidence="1">Uncharacterized protein</fullName>
    </submittedName>
</protein>
<dbReference type="Proteomes" id="UP000204364">
    <property type="component" value="Segment"/>
</dbReference>
<evidence type="ECO:0000313" key="1">
    <source>
        <dbReference type="EMBL" id="AOV61492.1"/>
    </source>
</evidence>
<dbReference type="Pfam" id="PF23966">
    <property type="entry name" value="DUF7294"/>
    <property type="match status" value="1"/>
</dbReference>
<proteinExistence type="predicted"/>
<gene>
    <name evidence="1" type="ORF">P090810_019</name>
</gene>
<dbReference type="OrthoDB" id="25098at10239"/>
<evidence type="ECO:0000313" key="2">
    <source>
        <dbReference type="Proteomes" id="UP000204364"/>
    </source>
</evidence>
<dbReference type="GeneID" id="30309972"/>
<dbReference type="InterPro" id="IPR055718">
    <property type="entry name" value="DUF7294"/>
</dbReference>
<dbReference type="EMBL" id="KU686210">
    <property type="protein sequence ID" value="AOV61492.1"/>
    <property type="molecule type" value="Genomic_DNA"/>
</dbReference>
<organism evidence="1 2">
    <name type="scientific">Synechococcus phage S-WAM1</name>
    <dbReference type="NCBI Taxonomy" id="1815521"/>
    <lineage>
        <taxon>Viruses</taxon>
        <taxon>Duplodnaviria</taxon>
        <taxon>Heunggongvirae</taxon>
        <taxon>Uroviricota</taxon>
        <taxon>Caudoviricetes</taxon>
        <taxon>Pantevenvirales</taxon>
        <taxon>Kyanoviridae</taxon>
        <taxon>Sokavirus</taxon>
        <taxon>Sokavirus swam1</taxon>
    </lineage>
</organism>